<dbReference type="Proteomes" id="UP001595818">
    <property type="component" value="Unassembled WGS sequence"/>
</dbReference>
<reference evidence="2" key="1">
    <citation type="journal article" date="2019" name="Int. J. Syst. Evol. Microbiol.">
        <title>The Global Catalogue of Microorganisms (GCM) 10K type strain sequencing project: providing services to taxonomists for standard genome sequencing and annotation.</title>
        <authorList>
            <consortium name="The Broad Institute Genomics Platform"/>
            <consortium name="The Broad Institute Genome Sequencing Center for Infectious Disease"/>
            <person name="Wu L."/>
            <person name="Ma J."/>
        </authorList>
    </citation>
    <scope>NUCLEOTIDE SEQUENCE [LARGE SCALE GENOMIC DNA]</scope>
    <source>
        <strain evidence="2">CGMCC 4.7466</strain>
    </source>
</reference>
<organism evidence="1 2">
    <name type="scientific">Negadavirga shengliensis</name>
    <dbReference type="NCBI Taxonomy" id="1389218"/>
    <lineage>
        <taxon>Bacteria</taxon>
        <taxon>Pseudomonadati</taxon>
        <taxon>Bacteroidota</taxon>
        <taxon>Cytophagia</taxon>
        <taxon>Cytophagales</taxon>
        <taxon>Cyclobacteriaceae</taxon>
        <taxon>Negadavirga</taxon>
    </lineage>
</organism>
<dbReference type="EMBL" id="JBHSJJ010000006">
    <property type="protein sequence ID" value="MFC4872439.1"/>
    <property type="molecule type" value="Genomic_DNA"/>
</dbReference>
<proteinExistence type="predicted"/>
<evidence type="ECO:0000313" key="1">
    <source>
        <dbReference type="EMBL" id="MFC4872439.1"/>
    </source>
</evidence>
<evidence type="ECO:0000313" key="2">
    <source>
        <dbReference type="Proteomes" id="UP001595818"/>
    </source>
</evidence>
<keyword evidence="2" id="KW-1185">Reference proteome</keyword>
<comment type="caution">
    <text evidence="1">The sequence shown here is derived from an EMBL/GenBank/DDBJ whole genome shotgun (WGS) entry which is preliminary data.</text>
</comment>
<gene>
    <name evidence="1" type="ORF">ACFPFU_12140</name>
</gene>
<accession>A0ABV9T1V6</accession>
<dbReference type="RefSeq" id="WP_377064831.1">
    <property type="nucleotide sequence ID" value="NZ_JBHSJJ010000006.1"/>
</dbReference>
<sequence>MILKLAELPSVEKVFGIPKVLWCYWAGGPMTEGRKKSFQYLIDHVGLPVILVEPGCLRSLILKEHPLHPCFPYLSAVHQSDYIRTYIWHHYGGAWHDVKATKTDISPVWKEFADPKTYFVGKPEHPNGTAKVHDDEGRWMPDYWKELVSVIAWVGRPYTAFSGAMYMAMHSYLDNYLDALKTNPGKHPREKSIMKGNLLLYGFKKLSYYFSGRDTRYPLPWTLFGNLFHPLNYKYREHIKRTLPTDLIKNAGIYHR</sequence>
<evidence type="ECO:0008006" key="3">
    <source>
        <dbReference type="Google" id="ProtNLM"/>
    </source>
</evidence>
<name>A0ABV9T1V6_9BACT</name>
<protein>
    <recommendedName>
        <fullName evidence="3">Capsular polysaccharide synthesis protein</fullName>
    </recommendedName>
</protein>